<name>A0A1Y2B5C2_9FUNG</name>
<feature type="compositionally biased region" description="Basic and acidic residues" evidence="2">
    <location>
        <begin position="132"/>
        <end position="145"/>
    </location>
</feature>
<feature type="compositionally biased region" description="Polar residues" evidence="2">
    <location>
        <begin position="352"/>
        <end position="365"/>
    </location>
</feature>
<dbReference type="InterPro" id="IPR035979">
    <property type="entry name" value="RBD_domain_sf"/>
</dbReference>
<feature type="domain" description="RRM" evidence="3">
    <location>
        <begin position="181"/>
        <end position="251"/>
    </location>
</feature>
<comment type="caution">
    <text evidence="4">The sequence shown here is derived from an EMBL/GenBank/DDBJ whole genome shotgun (WGS) entry which is preliminary data.</text>
</comment>
<feature type="compositionally biased region" description="Polar residues" evidence="2">
    <location>
        <begin position="298"/>
        <end position="321"/>
    </location>
</feature>
<keyword evidence="1" id="KW-0694">RNA-binding</keyword>
<protein>
    <recommendedName>
        <fullName evidence="3">RRM domain-containing protein</fullName>
    </recommendedName>
</protein>
<feature type="domain" description="RRM" evidence="3">
    <location>
        <begin position="60"/>
        <end position="130"/>
    </location>
</feature>
<gene>
    <name evidence="4" type="ORF">BCR33DRAFT_572085</name>
</gene>
<sequence>SAFSSGFTHTLASLSLNGPSPVATPPPFVTTQPLQQKTLPSSISPSNFSDIIVSMGEPSPSLILRQIPKTLAESELRSLFEKYGTILSCKIVYSRGFINFATLESAITAQNEMDGFIIDGCPLMVGFTAPEKGSRKSTPDKERLSGPRAELNSRQHPLSVSSTSPLSNGNVPKAQTMPPSPSIHLSQLPKGLRVPDLIAIYSKYGEISVCRIVGPNGFVNFDSIESAITAQRETNGLRVDDTILKVNFADPTRAAKGSTTGSNKSPPRPKPTQDTQPSEPVWNSTSLKSKKSLSSLSQGNASNSNNWRSGSEATTRPSASNHRIEEHISSLRSFNASLGQTNEKGKPKTAPRGQSPSSNGSSDTTKSVFASDFLAIKLAMKGPFGDKQPTDSATLEEGIDSKVYTSRGYFTFEEYLVAAEEFGFIERSRQGDDGWIVSLIES</sequence>
<dbReference type="PANTHER" id="PTHR47093:SF1">
    <property type="entry name" value="PROTEIN JSN1-RELATED"/>
    <property type="match status" value="1"/>
</dbReference>
<dbReference type="PROSITE" id="PS50102">
    <property type="entry name" value="RRM"/>
    <property type="match status" value="2"/>
</dbReference>
<evidence type="ECO:0000313" key="4">
    <source>
        <dbReference type="EMBL" id="ORY29906.1"/>
    </source>
</evidence>
<feature type="compositionally biased region" description="Polar residues" evidence="2">
    <location>
        <begin position="272"/>
        <end position="285"/>
    </location>
</feature>
<reference evidence="4 5" key="1">
    <citation type="submission" date="2016-07" db="EMBL/GenBank/DDBJ databases">
        <title>Pervasive Adenine N6-methylation of Active Genes in Fungi.</title>
        <authorList>
            <consortium name="DOE Joint Genome Institute"/>
            <person name="Mondo S.J."/>
            <person name="Dannebaum R.O."/>
            <person name="Kuo R.C."/>
            <person name="Labutti K."/>
            <person name="Haridas S."/>
            <person name="Kuo A."/>
            <person name="Salamov A."/>
            <person name="Ahrendt S.R."/>
            <person name="Lipzen A."/>
            <person name="Sullivan W."/>
            <person name="Andreopoulos W.B."/>
            <person name="Clum A."/>
            <person name="Lindquist E."/>
            <person name="Daum C."/>
            <person name="Ramamoorthy G.K."/>
            <person name="Gryganskyi A."/>
            <person name="Culley D."/>
            <person name="Magnuson J.K."/>
            <person name="James T.Y."/>
            <person name="O'Malley M.A."/>
            <person name="Stajich J.E."/>
            <person name="Spatafora J.W."/>
            <person name="Visel A."/>
            <person name="Grigoriev I.V."/>
        </authorList>
    </citation>
    <scope>NUCLEOTIDE SEQUENCE [LARGE SCALE GENOMIC DNA]</scope>
    <source>
        <strain evidence="4 5">JEL800</strain>
    </source>
</reference>
<dbReference type="Gene3D" id="3.30.70.330">
    <property type="match status" value="2"/>
</dbReference>
<evidence type="ECO:0000259" key="3">
    <source>
        <dbReference type="PROSITE" id="PS50102"/>
    </source>
</evidence>
<dbReference type="SMART" id="SM00360">
    <property type="entry name" value="RRM"/>
    <property type="match status" value="2"/>
</dbReference>
<dbReference type="EMBL" id="MCGO01000085">
    <property type="protein sequence ID" value="ORY29906.1"/>
    <property type="molecule type" value="Genomic_DNA"/>
</dbReference>
<dbReference type="CDD" id="cd00590">
    <property type="entry name" value="RRM_SF"/>
    <property type="match status" value="2"/>
</dbReference>
<evidence type="ECO:0000313" key="5">
    <source>
        <dbReference type="Proteomes" id="UP000193642"/>
    </source>
</evidence>
<accession>A0A1Y2B5C2</accession>
<dbReference type="SUPFAM" id="SSF54928">
    <property type="entry name" value="RNA-binding domain, RBD"/>
    <property type="match status" value="1"/>
</dbReference>
<dbReference type="PANTHER" id="PTHR47093">
    <property type="entry name" value="PROTEIN JSN1-RELATED"/>
    <property type="match status" value="1"/>
</dbReference>
<dbReference type="STRING" id="329046.A0A1Y2B5C2"/>
<evidence type="ECO:0000256" key="2">
    <source>
        <dbReference type="SAM" id="MobiDB-lite"/>
    </source>
</evidence>
<dbReference type="Pfam" id="PF00076">
    <property type="entry name" value="RRM_1"/>
    <property type="match status" value="2"/>
</dbReference>
<keyword evidence="5" id="KW-1185">Reference proteome</keyword>
<dbReference type="GO" id="GO:0003723">
    <property type="term" value="F:RNA binding"/>
    <property type="evidence" value="ECO:0007669"/>
    <property type="project" value="UniProtKB-UniRule"/>
</dbReference>
<proteinExistence type="predicted"/>
<dbReference type="InterPro" id="IPR000504">
    <property type="entry name" value="RRM_dom"/>
</dbReference>
<dbReference type="InterPro" id="IPR012677">
    <property type="entry name" value="Nucleotide-bd_a/b_plait_sf"/>
</dbReference>
<dbReference type="InterPro" id="IPR052645">
    <property type="entry name" value="Pumilio_domain_protein"/>
</dbReference>
<dbReference type="Proteomes" id="UP000193642">
    <property type="component" value="Unassembled WGS sequence"/>
</dbReference>
<feature type="region of interest" description="Disordered" evidence="2">
    <location>
        <begin position="250"/>
        <end position="322"/>
    </location>
</feature>
<feature type="region of interest" description="Disordered" evidence="2">
    <location>
        <begin position="129"/>
        <end position="187"/>
    </location>
</feature>
<feature type="non-terminal residue" evidence="4">
    <location>
        <position position="1"/>
    </location>
</feature>
<organism evidence="4 5">
    <name type="scientific">Rhizoclosmatium globosum</name>
    <dbReference type="NCBI Taxonomy" id="329046"/>
    <lineage>
        <taxon>Eukaryota</taxon>
        <taxon>Fungi</taxon>
        <taxon>Fungi incertae sedis</taxon>
        <taxon>Chytridiomycota</taxon>
        <taxon>Chytridiomycota incertae sedis</taxon>
        <taxon>Chytridiomycetes</taxon>
        <taxon>Chytridiales</taxon>
        <taxon>Chytriomycetaceae</taxon>
        <taxon>Rhizoclosmatium</taxon>
    </lineage>
</organism>
<dbReference type="GO" id="GO:0000288">
    <property type="term" value="P:nuclear-transcribed mRNA catabolic process, deadenylation-dependent decay"/>
    <property type="evidence" value="ECO:0007669"/>
    <property type="project" value="TreeGrafter"/>
</dbReference>
<feature type="region of interest" description="Disordered" evidence="2">
    <location>
        <begin position="337"/>
        <end position="365"/>
    </location>
</feature>
<feature type="compositionally biased region" description="Polar residues" evidence="2">
    <location>
        <begin position="152"/>
        <end position="170"/>
    </location>
</feature>
<evidence type="ECO:0000256" key="1">
    <source>
        <dbReference type="PROSITE-ProRule" id="PRU00176"/>
    </source>
</evidence>
<dbReference type="OrthoDB" id="6730379at2759"/>
<dbReference type="AlphaFoldDB" id="A0A1Y2B5C2"/>